<evidence type="ECO:0000313" key="2">
    <source>
        <dbReference type="EMBL" id="EFC37987.1"/>
    </source>
</evidence>
<sequence length="430" mass="47878">MANFSFSLNGVLNNLPSSLSSIGYKAKNALSRKLKSSNEGKRNPHAPSDNDFDENDSSNNNNNKKPSSSSSNRLDNSSSSKATIKSSNKKPRVKKPKVEVKYCDKCLKDEEEKVQATHYCSGCSMNYCEAHINLHNSANKTKGHAESGQVSSLAAAHVPLALLPDLQQICVLPNPDSPFSCTIDHGYGSLFVLDGDMFMEYDLTTKELVNHFREPQERRAVRVCYDSNDDTLIYVLDRCASHDIVKTSRDGKMIHWQLDDQSPIRDMSVDPIDGTIYTVQNDGIVCVKDGKVSSTLRENINGNNMFVDTYDNICGVTTNHENNLIVVSNRYIITCNKKGKIFSKVEKVSSGASKRIHLDPSGEHMYFIGDSGIESTKLNGTCRTEFRNDKVDYDHKFEVSRGEGIDMAIDFTSGEVYVVNPHKSKVQVFK</sequence>
<dbReference type="InParanoid" id="D2VYX0"/>
<dbReference type="InterPro" id="IPR011044">
    <property type="entry name" value="Quino_amine_DH_bsu"/>
</dbReference>
<proteinExistence type="predicted"/>
<accession>D2VYX0</accession>
<dbReference type="OrthoDB" id="9049620at2759"/>
<keyword evidence="3" id="KW-1185">Reference proteome</keyword>
<reference evidence="2 3" key="1">
    <citation type="journal article" date="2010" name="Cell">
        <title>The genome of Naegleria gruberi illuminates early eukaryotic versatility.</title>
        <authorList>
            <person name="Fritz-Laylin L.K."/>
            <person name="Prochnik S.E."/>
            <person name="Ginger M.L."/>
            <person name="Dacks J.B."/>
            <person name="Carpenter M.L."/>
            <person name="Field M.C."/>
            <person name="Kuo A."/>
            <person name="Paredez A."/>
            <person name="Chapman J."/>
            <person name="Pham J."/>
            <person name="Shu S."/>
            <person name="Neupane R."/>
            <person name="Cipriano M."/>
            <person name="Mancuso J."/>
            <person name="Tu H."/>
            <person name="Salamov A."/>
            <person name="Lindquist E."/>
            <person name="Shapiro H."/>
            <person name="Lucas S."/>
            <person name="Grigoriev I.V."/>
            <person name="Cande W.Z."/>
            <person name="Fulton C."/>
            <person name="Rokhsar D.S."/>
            <person name="Dawson S.C."/>
        </authorList>
    </citation>
    <scope>NUCLEOTIDE SEQUENCE [LARGE SCALE GENOMIC DNA]</scope>
    <source>
        <strain evidence="2 3">NEG-M</strain>
    </source>
</reference>
<dbReference type="AlphaFoldDB" id="D2VYX0"/>
<gene>
    <name evidence="2" type="ORF">NAEGRDRAFT_53360</name>
</gene>
<dbReference type="SUPFAM" id="SSF50969">
    <property type="entry name" value="YVTN repeat-like/Quinoprotein amine dehydrogenase"/>
    <property type="match status" value="1"/>
</dbReference>
<dbReference type="VEuPathDB" id="AmoebaDB:NAEGRDRAFT_53360"/>
<evidence type="ECO:0000256" key="1">
    <source>
        <dbReference type="SAM" id="MobiDB-lite"/>
    </source>
</evidence>
<dbReference type="EMBL" id="GG738912">
    <property type="protein sequence ID" value="EFC37987.1"/>
    <property type="molecule type" value="Genomic_DNA"/>
</dbReference>
<name>D2VYX0_NAEGR</name>
<dbReference type="KEGG" id="ngr:NAEGRDRAFT_53360"/>
<protein>
    <submittedName>
        <fullName evidence="2">Predicted protein</fullName>
    </submittedName>
</protein>
<evidence type="ECO:0000313" key="3">
    <source>
        <dbReference type="Proteomes" id="UP000006671"/>
    </source>
</evidence>
<feature type="region of interest" description="Disordered" evidence="1">
    <location>
        <begin position="30"/>
        <end position="94"/>
    </location>
</feature>
<organism evidence="3">
    <name type="scientific">Naegleria gruberi</name>
    <name type="common">Amoeba</name>
    <dbReference type="NCBI Taxonomy" id="5762"/>
    <lineage>
        <taxon>Eukaryota</taxon>
        <taxon>Discoba</taxon>
        <taxon>Heterolobosea</taxon>
        <taxon>Tetramitia</taxon>
        <taxon>Eutetramitia</taxon>
        <taxon>Vahlkampfiidae</taxon>
        <taxon>Naegleria</taxon>
    </lineage>
</organism>
<feature type="compositionally biased region" description="Low complexity" evidence="1">
    <location>
        <begin position="57"/>
        <end position="86"/>
    </location>
</feature>
<dbReference type="GeneID" id="8857916"/>
<dbReference type="Proteomes" id="UP000006671">
    <property type="component" value="Unassembled WGS sequence"/>
</dbReference>
<dbReference type="InterPro" id="IPR011042">
    <property type="entry name" value="6-blade_b-propeller_TolB-like"/>
</dbReference>
<dbReference type="Gene3D" id="2.120.10.30">
    <property type="entry name" value="TolB, C-terminal domain"/>
    <property type="match status" value="1"/>
</dbReference>
<dbReference type="RefSeq" id="XP_002670731.1">
    <property type="nucleotide sequence ID" value="XM_002670685.1"/>
</dbReference>